<dbReference type="Proteomes" id="UP000827872">
    <property type="component" value="Linkage Group LG04"/>
</dbReference>
<dbReference type="EMBL" id="CM037617">
    <property type="protein sequence ID" value="KAH8006116.1"/>
    <property type="molecule type" value="Genomic_DNA"/>
</dbReference>
<name>A0ACB8FKW2_9SAUR</name>
<organism evidence="1 2">
    <name type="scientific">Sphaerodactylus townsendi</name>
    <dbReference type="NCBI Taxonomy" id="933632"/>
    <lineage>
        <taxon>Eukaryota</taxon>
        <taxon>Metazoa</taxon>
        <taxon>Chordata</taxon>
        <taxon>Craniata</taxon>
        <taxon>Vertebrata</taxon>
        <taxon>Euteleostomi</taxon>
        <taxon>Lepidosauria</taxon>
        <taxon>Squamata</taxon>
        <taxon>Bifurcata</taxon>
        <taxon>Gekkota</taxon>
        <taxon>Sphaerodactylidae</taxon>
        <taxon>Sphaerodactylus</taxon>
    </lineage>
</organism>
<gene>
    <name evidence="1" type="primary">ACSM4</name>
    <name evidence="1" type="ORF">K3G42_032029</name>
</gene>
<proteinExistence type="predicted"/>
<protein>
    <submittedName>
        <fullName evidence="1">Acyl-coenzyme A synthetase acsm4, mitochondrial</fullName>
    </submittedName>
</protein>
<sequence length="567" mass="63615">MKTLVKLWAPRPIWNPKLLWKSFRKDGRASASLDLAELEAINRCEKEVPEYFNFANDVLDKWSQIEKEGNRPPNPALWWINGKGSEVRWSYEELAALSRKAANVLMDPCGLQRGDRVILILPRVPEWWLLNAACIRTGIIFIPGTPLLTAKDILFRLQASKAKGIITNENLAPVVDSVSSSCPFLRTKLLVSEGKRGGWLNFKELLRAAPSSHDCVKTKSDEPMTIYFTSGTTGSPKMAEHTHSSFGIGCALPARYWLDLKPSDIMWNMSDTVRSQRDSEYSGQVPRNYHVQCSDRLSDAGPTGSYGYRFKSLKHCSTGGESLNPEVLVQWKKQTGLDLYEGYGQTEVGVISLMEKGKEIKPGSMGKPVASYDVQIIDANSANILASHTGREGEIKAIRIQIQAGPNFITFFTAHVDNPEKTASTFRGNFYLTGDRGWMDEDGYLWFVARADDVIMSSGYRIGPSEVENALIEHPAVVESAVVSSPDAIRGEVVKAYVVLSPSFASHDKEELTLELQDHVKKTTAPYKYPRKVEFVHQLPKTVSGKIRRNELRKKEWEQIKHGTHIW</sequence>
<comment type="caution">
    <text evidence="1">The sequence shown here is derived from an EMBL/GenBank/DDBJ whole genome shotgun (WGS) entry which is preliminary data.</text>
</comment>
<evidence type="ECO:0000313" key="2">
    <source>
        <dbReference type="Proteomes" id="UP000827872"/>
    </source>
</evidence>
<evidence type="ECO:0000313" key="1">
    <source>
        <dbReference type="EMBL" id="KAH8006116.1"/>
    </source>
</evidence>
<keyword evidence="2" id="KW-1185">Reference proteome</keyword>
<accession>A0ACB8FKW2</accession>
<reference evidence="1" key="1">
    <citation type="submission" date="2021-08" db="EMBL/GenBank/DDBJ databases">
        <title>The first chromosome-level gecko genome reveals the dynamic sex chromosomes of Neotropical dwarf geckos (Sphaerodactylidae: Sphaerodactylus).</title>
        <authorList>
            <person name="Pinto B.J."/>
            <person name="Keating S.E."/>
            <person name="Gamble T."/>
        </authorList>
    </citation>
    <scope>NUCLEOTIDE SEQUENCE</scope>
    <source>
        <strain evidence="1">TG3544</strain>
    </source>
</reference>